<gene>
    <name evidence="3" type="ORF">JFN87_21130</name>
</gene>
<reference evidence="3" key="1">
    <citation type="submission" date="2021-03" db="EMBL/GenBank/DDBJ databases">
        <title>Whole genome sequence of Streptomyces bomunensis MMS17-BM035.</title>
        <authorList>
            <person name="Lee J.H."/>
        </authorList>
    </citation>
    <scope>NUCLEOTIDE SEQUENCE</scope>
    <source>
        <strain evidence="3">MMS17-BM035</strain>
    </source>
</reference>
<keyword evidence="3" id="KW-0378">Hydrolase</keyword>
<accession>A0A940MF86</accession>
<evidence type="ECO:0000313" key="3">
    <source>
        <dbReference type="EMBL" id="MBP0459977.1"/>
    </source>
</evidence>
<feature type="domain" description="AB hydrolase-1" evidence="2">
    <location>
        <begin position="30"/>
        <end position="268"/>
    </location>
</feature>
<feature type="region of interest" description="Disordered" evidence="1">
    <location>
        <begin position="294"/>
        <end position="319"/>
    </location>
</feature>
<dbReference type="AlphaFoldDB" id="A0A940MF86"/>
<feature type="region of interest" description="Disordered" evidence="1">
    <location>
        <begin position="1"/>
        <end position="22"/>
    </location>
</feature>
<protein>
    <submittedName>
        <fullName evidence="3">Alpha/beta hydrolase</fullName>
    </submittedName>
</protein>
<sequence length="319" mass="33202">MTTVHVNGTDLGVESFGDGDGDGDGDARAPLVLLAGGTTMLSWPDALCEHLAAGGRRVVRYDLRDSGESTTNDPEAPAYTLRDLASDAAALADALGGGRPVHLAGIGVGGMVAQVAVLDHPGAFSALTLVGTRPVAPGPPDDDLPDHDRATMSRLFARPMPDWADREAVAEFAAAGAEIRGDDREAARATAARIWDRTPGTAPAVQMANQLGMVFSRLDCAPRWRERLPEIEVPALVVHGRRDPFFPVGNGEAIAREIPGAWLLVIEEAATAIPEAVAGEVAQAMLTLGQCARTAPTPSCPGRANADTSPTYPPGSPRS</sequence>
<dbReference type="EMBL" id="JAGIQL010000094">
    <property type="protein sequence ID" value="MBP0459977.1"/>
    <property type="molecule type" value="Genomic_DNA"/>
</dbReference>
<dbReference type="GO" id="GO:0004806">
    <property type="term" value="F:triacylglycerol lipase activity"/>
    <property type="evidence" value="ECO:0007669"/>
    <property type="project" value="TreeGrafter"/>
</dbReference>
<dbReference type="Gene3D" id="3.40.50.1820">
    <property type="entry name" value="alpha/beta hydrolase"/>
    <property type="match status" value="1"/>
</dbReference>
<name>A0A940MF86_9ACTN</name>
<evidence type="ECO:0000259" key="2">
    <source>
        <dbReference type="Pfam" id="PF00561"/>
    </source>
</evidence>
<dbReference type="InterPro" id="IPR029058">
    <property type="entry name" value="AB_hydrolase_fold"/>
</dbReference>
<dbReference type="Pfam" id="PF00561">
    <property type="entry name" value="Abhydrolase_1"/>
    <property type="match status" value="1"/>
</dbReference>
<keyword evidence="4" id="KW-1185">Reference proteome</keyword>
<evidence type="ECO:0000313" key="4">
    <source>
        <dbReference type="Proteomes" id="UP000670475"/>
    </source>
</evidence>
<dbReference type="Proteomes" id="UP000670475">
    <property type="component" value="Unassembled WGS sequence"/>
</dbReference>
<dbReference type="RefSeq" id="WP_209342225.1">
    <property type="nucleotide sequence ID" value="NZ_JAGIQL010000094.1"/>
</dbReference>
<organism evidence="3 4">
    <name type="scientific">Streptomyces montanisoli</name>
    <dbReference type="NCBI Taxonomy" id="2798581"/>
    <lineage>
        <taxon>Bacteria</taxon>
        <taxon>Bacillati</taxon>
        <taxon>Actinomycetota</taxon>
        <taxon>Actinomycetes</taxon>
        <taxon>Kitasatosporales</taxon>
        <taxon>Streptomycetaceae</taxon>
        <taxon>Streptomyces</taxon>
    </lineage>
</organism>
<dbReference type="InterPro" id="IPR000073">
    <property type="entry name" value="AB_hydrolase_1"/>
</dbReference>
<dbReference type="PANTHER" id="PTHR43433:SF5">
    <property type="entry name" value="AB HYDROLASE-1 DOMAIN-CONTAINING PROTEIN"/>
    <property type="match status" value="1"/>
</dbReference>
<comment type="caution">
    <text evidence="3">The sequence shown here is derived from an EMBL/GenBank/DDBJ whole genome shotgun (WGS) entry which is preliminary data.</text>
</comment>
<dbReference type="SUPFAM" id="SSF53474">
    <property type="entry name" value="alpha/beta-Hydrolases"/>
    <property type="match status" value="1"/>
</dbReference>
<evidence type="ECO:0000256" key="1">
    <source>
        <dbReference type="SAM" id="MobiDB-lite"/>
    </source>
</evidence>
<dbReference type="PANTHER" id="PTHR43433">
    <property type="entry name" value="HYDROLASE, ALPHA/BETA FOLD FAMILY PROTEIN"/>
    <property type="match status" value="1"/>
</dbReference>
<dbReference type="GO" id="GO:0046503">
    <property type="term" value="P:glycerolipid catabolic process"/>
    <property type="evidence" value="ECO:0007669"/>
    <property type="project" value="TreeGrafter"/>
</dbReference>
<dbReference type="InterPro" id="IPR050471">
    <property type="entry name" value="AB_hydrolase"/>
</dbReference>
<proteinExistence type="predicted"/>